<dbReference type="Gene3D" id="2.130.10.10">
    <property type="entry name" value="YVTN repeat-like/Quinoprotein amine dehydrogenase"/>
    <property type="match status" value="4"/>
</dbReference>
<dbReference type="SUPFAM" id="SSF69322">
    <property type="entry name" value="Tricorn protease domain 2"/>
    <property type="match status" value="1"/>
</dbReference>
<protein>
    <submittedName>
        <fullName evidence="4">Flagella-associated protein fap196-like protein</fullName>
    </submittedName>
</protein>
<name>A0A0M0JC98_9EUKA</name>
<keyword evidence="4" id="KW-0969">Cilium</keyword>
<evidence type="ECO:0000256" key="3">
    <source>
        <dbReference type="PROSITE-ProRule" id="PRU00221"/>
    </source>
</evidence>
<evidence type="ECO:0000256" key="1">
    <source>
        <dbReference type="ARBA" id="ARBA00022574"/>
    </source>
</evidence>
<dbReference type="SUPFAM" id="SSF50998">
    <property type="entry name" value="Quinoprotein alcohol dehydrogenase-like"/>
    <property type="match status" value="1"/>
</dbReference>
<feature type="repeat" description="WD" evidence="3">
    <location>
        <begin position="466"/>
        <end position="495"/>
    </location>
</feature>
<dbReference type="PROSITE" id="PS50082">
    <property type="entry name" value="WD_REPEATS_2"/>
    <property type="match status" value="3"/>
</dbReference>
<dbReference type="PROSITE" id="PS50294">
    <property type="entry name" value="WD_REPEATS_REGION"/>
    <property type="match status" value="1"/>
</dbReference>
<dbReference type="InterPro" id="IPR001680">
    <property type="entry name" value="WD40_rpt"/>
</dbReference>
<sequence>MEEQQLDPLELEHMMGFDGSCGGSVQYHPTDASVMISFTGCLIVISDVKDPHQQEFLRGHNEAITCMAISPSGALIASGQTSTTRVPNSEAMVIVWDYASRQPLYRLMELHDGIAFSRNRVRVLAFSPDDLFLAGSDDQPGGAKLCVWHTNTGQLAVLSKTQQRQLNFLAWGEVIPSRSKTQKHAAYQLQTAANSKVIKYLMEFDVHTMQFNIKQSLFQLPSSGLAREYHCATAVCNASGTWFLVCGSSAGELCVFNAAAMVFRACVPVSKGGLLSLAVRDAGDPFGEGSATAPLAYCGMGDGTLKLLQGEDLQWTCLADAQLDGEVRSVTVSADGRQVLAGTSLGNIYLLDARDLRPLGPDGNYAARYEPLLASHPQPINCISFGGSSEWFISSAESGHLRRWELSHYGVEFETPPPVKTTDAYAVVRAECLSIDKDTLECLSGWSDGNVRCYDARTGAPLWEIVKAHRGGVSCIVRCALYIVSGGRDGAVRVWGDGPSRQLHGNFDEHSKRITSLCVDCNPYARSKVIHSCGEDKKIVSIDLDQARRVKCFTVKEGAMQSMVQMDRGEYELITADTSGALKFWDTDEEQPVSMMLTWSPQQDPNKDRRLTHIDLSPPMDGSSSDFLLACTASGEVQVWDLRTSALLSIGAAHSDEVTMAKWAPDGKQVVSVGKDACICVWNWYGSGAPPQ</sequence>
<evidence type="ECO:0000256" key="2">
    <source>
        <dbReference type="ARBA" id="ARBA00022737"/>
    </source>
</evidence>
<dbReference type="InterPro" id="IPR015943">
    <property type="entry name" value="WD40/YVTN_repeat-like_dom_sf"/>
</dbReference>
<dbReference type="OrthoDB" id="10264376at2759"/>
<dbReference type="AlphaFoldDB" id="A0A0M0JC98"/>
<keyword evidence="1 3" id="KW-0853">WD repeat</keyword>
<dbReference type="InterPro" id="IPR011047">
    <property type="entry name" value="Quinoprotein_ADH-like_sf"/>
</dbReference>
<accession>A0A0M0JC98</accession>
<organism evidence="4 5">
    <name type="scientific">Chrysochromulina tobinii</name>
    <dbReference type="NCBI Taxonomy" id="1460289"/>
    <lineage>
        <taxon>Eukaryota</taxon>
        <taxon>Haptista</taxon>
        <taxon>Haptophyta</taxon>
        <taxon>Prymnesiophyceae</taxon>
        <taxon>Prymnesiales</taxon>
        <taxon>Chrysochromulinaceae</taxon>
        <taxon>Chrysochromulina</taxon>
    </lineage>
</organism>
<dbReference type="InterPro" id="IPR050630">
    <property type="entry name" value="WD_repeat_EMAP"/>
</dbReference>
<dbReference type="PANTHER" id="PTHR13720">
    <property type="entry name" value="WD-40 REPEAT PROTEIN"/>
    <property type="match status" value="1"/>
</dbReference>
<feature type="repeat" description="WD" evidence="3">
    <location>
        <begin position="651"/>
        <end position="683"/>
    </location>
</feature>
<keyword evidence="2" id="KW-0677">Repeat</keyword>
<proteinExistence type="predicted"/>
<dbReference type="PANTHER" id="PTHR13720:SF53">
    <property type="entry name" value="ANAPHASE-PROMOTING COMPLEX SUBUNIT 4 WD40 DOMAIN-CONTAINING PROTEIN"/>
    <property type="match status" value="1"/>
</dbReference>
<dbReference type="Pfam" id="PF00400">
    <property type="entry name" value="WD40"/>
    <property type="match status" value="4"/>
</dbReference>
<keyword evidence="5" id="KW-1185">Reference proteome</keyword>
<evidence type="ECO:0000313" key="4">
    <source>
        <dbReference type="EMBL" id="KOO24204.1"/>
    </source>
</evidence>
<evidence type="ECO:0000313" key="5">
    <source>
        <dbReference type="Proteomes" id="UP000037460"/>
    </source>
</evidence>
<keyword evidence="4" id="KW-0966">Cell projection</keyword>
<dbReference type="SMART" id="SM00320">
    <property type="entry name" value="WD40"/>
    <property type="match status" value="11"/>
</dbReference>
<gene>
    <name evidence="4" type="ORF">Ctob_003015</name>
</gene>
<dbReference type="EMBL" id="JWZX01003115">
    <property type="protein sequence ID" value="KOO24204.1"/>
    <property type="molecule type" value="Genomic_DNA"/>
</dbReference>
<feature type="repeat" description="WD" evidence="3">
    <location>
        <begin position="373"/>
        <end position="407"/>
    </location>
</feature>
<keyword evidence="4" id="KW-0282">Flagellum</keyword>
<reference evidence="5" key="1">
    <citation type="journal article" date="2015" name="PLoS Genet.">
        <title>Genome Sequence and Transcriptome Analyses of Chrysochromulina tobin: Metabolic Tools for Enhanced Algal Fitness in the Prominent Order Prymnesiales (Haptophyceae).</title>
        <authorList>
            <person name="Hovde B.T."/>
            <person name="Deodato C.R."/>
            <person name="Hunsperger H.M."/>
            <person name="Ryken S.A."/>
            <person name="Yost W."/>
            <person name="Jha R.K."/>
            <person name="Patterson J."/>
            <person name="Monnat R.J. Jr."/>
            <person name="Barlow S.B."/>
            <person name="Starkenburg S.R."/>
            <person name="Cattolico R.A."/>
        </authorList>
    </citation>
    <scope>NUCLEOTIDE SEQUENCE</scope>
    <source>
        <strain evidence="5">CCMP291</strain>
    </source>
</reference>
<dbReference type="Proteomes" id="UP000037460">
    <property type="component" value="Unassembled WGS sequence"/>
</dbReference>
<comment type="caution">
    <text evidence="4">The sequence shown here is derived from an EMBL/GenBank/DDBJ whole genome shotgun (WGS) entry which is preliminary data.</text>
</comment>